<proteinExistence type="inferred from homology"/>
<evidence type="ECO:0000256" key="3">
    <source>
        <dbReference type="SAM" id="Phobius"/>
    </source>
</evidence>
<dbReference type="OrthoDB" id="9806939at2"/>
<dbReference type="NCBIfam" id="TIGR01730">
    <property type="entry name" value="RND_mfp"/>
    <property type="match status" value="1"/>
</dbReference>
<evidence type="ECO:0000259" key="6">
    <source>
        <dbReference type="Pfam" id="PF25989"/>
    </source>
</evidence>
<keyword evidence="8" id="KW-1185">Reference proteome</keyword>
<gene>
    <name evidence="7" type="ORF">F1189_17675</name>
</gene>
<dbReference type="Gene3D" id="2.40.50.100">
    <property type="match status" value="1"/>
</dbReference>
<dbReference type="InterPro" id="IPR058637">
    <property type="entry name" value="YknX-like_C"/>
</dbReference>
<feature type="domain" description="CusB-like beta-barrel" evidence="4">
    <location>
        <begin position="234"/>
        <end position="304"/>
    </location>
</feature>
<reference evidence="7 8" key="1">
    <citation type="submission" date="2019-09" db="EMBL/GenBank/DDBJ databases">
        <title>Genome sequence of Rhodovastum atsumiense, a diverse member of the Acetobacteraceae family of non-sulfur purple photosynthetic bacteria.</title>
        <authorList>
            <person name="Meyer T."/>
            <person name="Kyndt J."/>
        </authorList>
    </citation>
    <scope>NUCLEOTIDE SEQUENCE [LARGE SCALE GENOMIC DNA]</scope>
    <source>
        <strain evidence="7 8">DSM 21279</strain>
    </source>
</reference>
<dbReference type="PANTHER" id="PTHR30469">
    <property type="entry name" value="MULTIDRUG RESISTANCE PROTEIN MDTA"/>
    <property type="match status" value="1"/>
</dbReference>
<dbReference type="Proteomes" id="UP000325255">
    <property type="component" value="Unassembled WGS sequence"/>
</dbReference>
<comment type="similarity">
    <text evidence="1">Belongs to the membrane fusion protein (MFP) (TC 8.A.1) family.</text>
</comment>
<dbReference type="InterPro" id="IPR058792">
    <property type="entry name" value="Beta-barrel_RND_2"/>
</dbReference>
<evidence type="ECO:0000313" key="8">
    <source>
        <dbReference type="Proteomes" id="UP000325255"/>
    </source>
</evidence>
<dbReference type="InterPro" id="IPR006143">
    <property type="entry name" value="RND_pump_MFP"/>
</dbReference>
<dbReference type="Gene3D" id="2.40.420.20">
    <property type="match status" value="1"/>
</dbReference>
<feature type="compositionally biased region" description="Low complexity" evidence="2">
    <location>
        <begin position="19"/>
        <end position="28"/>
    </location>
</feature>
<dbReference type="EMBL" id="VWPK01000028">
    <property type="protein sequence ID" value="KAA5610756.1"/>
    <property type="molecule type" value="Genomic_DNA"/>
</dbReference>
<feature type="domain" description="YknX-like C-terminal permuted SH3-like" evidence="6">
    <location>
        <begin position="331"/>
        <end position="385"/>
    </location>
</feature>
<sequence>MHDLANQEMRSSSARRDAGLPAPSRGLPPLAPGPRPLAPLGAPPRRRPLRLALVLVLVAIAIAFVVWSRWFQAIPVEVIHPTRGPALEAVYATGVVEAIDTARVGTMVAGRILSLGAEEGDRVRGGQVLARLDDRQPRQRVEDARARLVVAEQELVRTRDLIDRGVRSAAQLERAVQERDQAVAGLQLMARQLEEYSITAPLDALVMKRPVEPGETVAANATLFEIASTARLRVAADVDERDIPQVRMGAKVAIRADAFPDEAFPAQVTNIRRRGETATRTFRVEANLPADTKLMIGMTVDVNVVVAERRDALLVPATAVHHDPPLGGRPGRAWVFRVVDGQARRTEVQTGAAGAEAVEIRQGLASSDVIVATTPDRLKDGQAVRGRPDPKAS</sequence>
<evidence type="ECO:0000256" key="1">
    <source>
        <dbReference type="ARBA" id="ARBA00009477"/>
    </source>
</evidence>
<dbReference type="InterPro" id="IPR058647">
    <property type="entry name" value="BSH_CzcB-like"/>
</dbReference>
<evidence type="ECO:0000256" key="2">
    <source>
        <dbReference type="SAM" id="MobiDB-lite"/>
    </source>
</evidence>
<feature type="domain" description="CzcB-like barrel-sandwich hybrid" evidence="5">
    <location>
        <begin position="101"/>
        <end position="227"/>
    </location>
</feature>
<dbReference type="Pfam" id="PF25954">
    <property type="entry name" value="Beta-barrel_RND_2"/>
    <property type="match status" value="1"/>
</dbReference>
<keyword evidence="3" id="KW-0472">Membrane</keyword>
<dbReference type="AlphaFoldDB" id="A0A5M6IR43"/>
<evidence type="ECO:0000259" key="4">
    <source>
        <dbReference type="Pfam" id="PF25954"/>
    </source>
</evidence>
<dbReference type="Pfam" id="PF25973">
    <property type="entry name" value="BSH_CzcB"/>
    <property type="match status" value="1"/>
</dbReference>
<dbReference type="FunFam" id="2.40.30.170:FF:000010">
    <property type="entry name" value="Efflux RND transporter periplasmic adaptor subunit"/>
    <property type="match status" value="1"/>
</dbReference>
<organism evidence="7 8">
    <name type="scientific">Rhodovastum atsumiense</name>
    <dbReference type="NCBI Taxonomy" id="504468"/>
    <lineage>
        <taxon>Bacteria</taxon>
        <taxon>Pseudomonadati</taxon>
        <taxon>Pseudomonadota</taxon>
        <taxon>Alphaproteobacteria</taxon>
        <taxon>Acetobacterales</taxon>
        <taxon>Acetobacteraceae</taxon>
        <taxon>Rhodovastum</taxon>
    </lineage>
</organism>
<feature type="transmembrane region" description="Helical" evidence="3">
    <location>
        <begin position="51"/>
        <end position="71"/>
    </location>
</feature>
<protein>
    <submittedName>
        <fullName evidence="7">Efflux RND transporter periplasmic adaptor subunit</fullName>
    </submittedName>
</protein>
<keyword evidence="3" id="KW-0812">Transmembrane</keyword>
<keyword evidence="3" id="KW-1133">Transmembrane helix</keyword>
<dbReference type="GO" id="GO:0015562">
    <property type="term" value="F:efflux transmembrane transporter activity"/>
    <property type="evidence" value="ECO:0007669"/>
    <property type="project" value="TreeGrafter"/>
</dbReference>
<comment type="caution">
    <text evidence="7">The sequence shown here is derived from an EMBL/GenBank/DDBJ whole genome shotgun (WGS) entry which is preliminary data.</text>
</comment>
<dbReference type="GO" id="GO:1990281">
    <property type="term" value="C:efflux pump complex"/>
    <property type="evidence" value="ECO:0007669"/>
    <property type="project" value="TreeGrafter"/>
</dbReference>
<dbReference type="RefSeq" id="WP_150042192.1">
    <property type="nucleotide sequence ID" value="NZ_OW485601.1"/>
</dbReference>
<feature type="region of interest" description="Disordered" evidence="2">
    <location>
        <begin position="1"/>
        <end position="39"/>
    </location>
</feature>
<evidence type="ECO:0000313" key="7">
    <source>
        <dbReference type="EMBL" id="KAA5610756.1"/>
    </source>
</evidence>
<name>A0A5M6IR43_9PROT</name>
<evidence type="ECO:0000259" key="5">
    <source>
        <dbReference type="Pfam" id="PF25973"/>
    </source>
</evidence>
<dbReference type="SUPFAM" id="SSF111369">
    <property type="entry name" value="HlyD-like secretion proteins"/>
    <property type="match status" value="1"/>
</dbReference>
<dbReference type="Gene3D" id="2.40.30.170">
    <property type="match status" value="1"/>
</dbReference>
<accession>A0A5M6IR43</accession>
<dbReference type="Pfam" id="PF25989">
    <property type="entry name" value="YknX_C"/>
    <property type="match status" value="1"/>
</dbReference>